<protein>
    <submittedName>
        <fullName evidence="1">Uncharacterized protein</fullName>
    </submittedName>
</protein>
<proteinExistence type="predicted"/>
<gene>
    <name evidence="1" type="ORF">EHF33_16355</name>
</gene>
<name>A0A3G8YJL2_9DEIO</name>
<sequence>MQESEKLIPLLNFLLNPASEISMGWRFDIGEWATFRQIKGSEQKFSINLTPTGSSAAIREDPLVNRYKTIGRFFIGYEPKK</sequence>
<dbReference type="EMBL" id="CP034185">
    <property type="protein sequence ID" value="AZI44487.1"/>
    <property type="molecule type" value="Genomic_DNA"/>
</dbReference>
<keyword evidence="2" id="KW-1185">Reference proteome</keyword>
<dbReference type="KEGG" id="dph:EHF33_16355"/>
<keyword evidence="1" id="KW-0614">Plasmid</keyword>
<organism evidence="1 2">
    <name type="scientific">Deinococcus psychrotolerans</name>
    <dbReference type="NCBI Taxonomy" id="2489213"/>
    <lineage>
        <taxon>Bacteria</taxon>
        <taxon>Thermotogati</taxon>
        <taxon>Deinococcota</taxon>
        <taxon>Deinococci</taxon>
        <taxon>Deinococcales</taxon>
        <taxon>Deinococcaceae</taxon>
        <taxon>Deinococcus</taxon>
    </lineage>
</organism>
<evidence type="ECO:0000313" key="2">
    <source>
        <dbReference type="Proteomes" id="UP000276417"/>
    </source>
</evidence>
<dbReference type="Proteomes" id="UP000276417">
    <property type="component" value="Plasmid unnamed1"/>
</dbReference>
<evidence type="ECO:0000313" key="1">
    <source>
        <dbReference type="EMBL" id="AZI44487.1"/>
    </source>
</evidence>
<geneLocation type="plasmid" evidence="1 2">
    <name>unnamed1</name>
</geneLocation>
<reference evidence="1 2" key="1">
    <citation type="submission" date="2018-11" db="EMBL/GenBank/DDBJ databases">
        <title>Deinococcus shelandsis sp. nov., isolated from South Shetland Islands soil of Antarctica.</title>
        <authorList>
            <person name="Tian J."/>
        </authorList>
    </citation>
    <scope>NUCLEOTIDE SEQUENCE [LARGE SCALE GENOMIC DNA]</scope>
    <source>
        <strain evidence="1 2">S14-83T</strain>
        <plasmid evidence="1 2">unnamed1</plasmid>
    </source>
</reference>
<dbReference type="RefSeq" id="WP_124874170.1">
    <property type="nucleotide sequence ID" value="NZ_CP034185.1"/>
</dbReference>
<accession>A0A3G8YJL2</accession>
<dbReference type="AlphaFoldDB" id="A0A3G8YJL2"/>